<evidence type="ECO:0000256" key="1">
    <source>
        <dbReference type="SAM" id="MobiDB-lite"/>
    </source>
</evidence>
<protein>
    <submittedName>
        <fullName evidence="2">Uncharacterized protein</fullName>
    </submittedName>
</protein>
<dbReference type="Proteomes" id="UP000828390">
    <property type="component" value="Unassembled WGS sequence"/>
</dbReference>
<comment type="caution">
    <text evidence="2">The sequence shown here is derived from an EMBL/GenBank/DDBJ whole genome shotgun (WGS) entry which is preliminary data.</text>
</comment>
<feature type="region of interest" description="Disordered" evidence="1">
    <location>
        <begin position="16"/>
        <end position="43"/>
    </location>
</feature>
<dbReference type="AlphaFoldDB" id="A0A9D4GU77"/>
<organism evidence="2 3">
    <name type="scientific">Dreissena polymorpha</name>
    <name type="common">Zebra mussel</name>
    <name type="synonym">Mytilus polymorpha</name>
    <dbReference type="NCBI Taxonomy" id="45954"/>
    <lineage>
        <taxon>Eukaryota</taxon>
        <taxon>Metazoa</taxon>
        <taxon>Spiralia</taxon>
        <taxon>Lophotrochozoa</taxon>
        <taxon>Mollusca</taxon>
        <taxon>Bivalvia</taxon>
        <taxon>Autobranchia</taxon>
        <taxon>Heteroconchia</taxon>
        <taxon>Euheterodonta</taxon>
        <taxon>Imparidentia</taxon>
        <taxon>Neoheterodontei</taxon>
        <taxon>Myida</taxon>
        <taxon>Dreissenoidea</taxon>
        <taxon>Dreissenidae</taxon>
        <taxon>Dreissena</taxon>
    </lineage>
</organism>
<reference evidence="2" key="2">
    <citation type="submission" date="2020-11" db="EMBL/GenBank/DDBJ databases">
        <authorList>
            <person name="McCartney M.A."/>
            <person name="Auch B."/>
            <person name="Kono T."/>
            <person name="Mallez S."/>
            <person name="Becker A."/>
            <person name="Gohl D.M."/>
            <person name="Silverstein K.A.T."/>
            <person name="Koren S."/>
            <person name="Bechman K.B."/>
            <person name="Herman A."/>
            <person name="Abrahante J.E."/>
            <person name="Garbe J."/>
        </authorList>
    </citation>
    <scope>NUCLEOTIDE SEQUENCE</scope>
    <source>
        <strain evidence="2">Duluth1</strain>
        <tissue evidence="2">Whole animal</tissue>
    </source>
</reference>
<name>A0A9D4GU77_DREPO</name>
<dbReference type="EMBL" id="JAIWYP010000005">
    <property type="protein sequence ID" value="KAH3820037.1"/>
    <property type="molecule type" value="Genomic_DNA"/>
</dbReference>
<proteinExistence type="predicted"/>
<reference evidence="2" key="1">
    <citation type="journal article" date="2019" name="bioRxiv">
        <title>The Genome of the Zebra Mussel, Dreissena polymorpha: A Resource for Invasive Species Research.</title>
        <authorList>
            <person name="McCartney M.A."/>
            <person name="Auch B."/>
            <person name="Kono T."/>
            <person name="Mallez S."/>
            <person name="Zhang Y."/>
            <person name="Obille A."/>
            <person name="Becker A."/>
            <person name="Abrahante J.E."/>
            <person name="Garbe J."/>
            <person name="Badalamenti J.P."/>
            <person name="Herman A."/>
            <person name="Mangelson H."/>
            <person name="Liachko I."/>
            <person name="Sullivan S."/>
            <person name="Sone E.D."/>
            <person name="Koren S."/>
            <person name="Silverstein K.A.T."/>
            <person name="Beckman K.B."/>
            <person name="Gohl D.M."/>
        </authorList>
    </citation>
    <scope>NUCLEOTIDE SEQUENCE</scope>
    <source>
        <strain evidence="2">Duluth1</strain>
        <tissue evidence="2">Whole animal</tissue>
    </source>
</reference>
<evidence type="ECO:0000313" key="3">
    <source>
        <dbReference type="Proteomes" id="UP000828390"/>
    </source>
</evidence>
<accession>A0A9D4GU77</accession>
<evidence type="ECO:0000313" key="2">
    <source>
        <dbReference type="EMBL" id="KAH3820037.1"/>
    </source>
</evidence>
<feature type="compositionally biased region" description="Polar residues" evidence="1">
    <location>
        <begin position="22"/>
        <end position="31"/>
    </location>
</feature>
<sequence>MKIQCWNRTLKAFANSLDPDETPQNVASQQDPYYEEDATPNPPPNMSAKSAMGAIHVIQKYREECESQPWERYINIGRSAKVSHGSDSCDPEISGGVLRSAMGAIHVIQKYREECEGVRRSAMGAIHVIQKYREECEEISGGVRRSAMGVIHVIQNIERSAKVSHGSDTCDPEISRGVRRSAMGAIHVIQKYREECEGQPWERYM</sequence>
<keyword evidence="3" id="KW-1185">Reference proteome</keyword>
<gene>
    <name evidence="2" type="ORF">DPMN_121781</name>
</gene>